<dbReference type="Proteomes" id="UP001222325">
    <property type="component" value="Unassembled WGS sequence"/>
</dbReference>
<dbReference type="AlphaFoldDB" id="A0AAD6U0H2"/>
<evidence type="ECO:0000256" key="1">
    <source>
        <dbReference type="SAM" id="Phobius"/>
    </source>
</evidence>
<keyword evidence="1" id="KW-0472">Membrane</keyword>
<organism evidence="2 3">
    <name type="scientific">Mycena belliarum</name>
    <dbReference type="NCBI Taxonomy" id="1033014"/>
    <lineage>
        <taxon>Eukaryota</taxon>
        <taxon>Fungi</taxon>
        <taxon>Dikarya</taxon>
        <taxon>Basidiomycota</taxon>
        <taxon>Agaricomycotina</taxon>
        <taxon>Agaricomycetes</taxon>
        <taxon>Agaricomycetidae</taxon>
        <taxon>Agaricales</taxon>
        <taxon>Marasmiineae</taxon>
        <taxon>Mycenaceae</taxon>
        <taxon>Mycena</taxon>
    </lineage>
</organism>
<keyword evidence="1" id="KW-1133">Transmembrane helix</keyword>
<evidence type="ECO:0000313" key="2">
    <source>
        <dbReference type="EMBL" id="KAJ7080656.1"/>
    </source>
</evidence>
<proteinExistence type="predicted"/>
<sequence length="132" mass="14337">MSDLESTHTCATENAPPSVWYDDDDARASLRHRLAARATAIFIVVLDAFGTVVSMLDQIIQSGQSSMSAALAMAIAQARQRRWVILFFVFLLLATFSTIVTIAVWQHLRGPADWLGTTGGSSEHNSGAAAEW</sequence>
<accession>A0AAD6U0H2</accession>
<evidence type="ECO:0000313" key="3">
    <source>
        <dbReference type="Proteomes" id="UP001222325"/>
    </source>
</evidence>
<name>A0AAD6U0H2_9AGAR</name>
<protein>
    <submittedName>
        <fullName evidence="2">Uncharacterized protein</fullName>
    </submittedName>
</protein>
<gene>
    <name evidence="2" type="ORF">B0H15DRAFT_804045</name>
</gene>
<keyword evidence="3" id="KW-1185">Reference proteome</keyword>
<keyword evidence="1" id="KW-0812">Transmembrane</keyword>
<comment type="caution">
    <text evidence="2">The sequence shown here is derived from an EMBL/GenBank/DDBJ whole genome shotgun (WGS) entry which is preliminary data.</text>
</comment>
<reference evidence="2" key="1">
    <citation type="submission" date="2023-03" db="EMBL/GenBank/DDBJ databases">
        <title>Massive genome expansion in bonnet fungi (Mycena s.s.) driven by repeated elements and novel gene families across ecological guilds.</title>
        <authorList>
            <consortium name="Lawrence Berkeley National Laboratory"/>
            <person name="Harder C.B."/>
            <person name="Miyauchi S."/>
            <person name="Viragh M."/>
            <person name="Kuo A."/>
            <person name="Thoen E."/>
            <person name="Andreopoulos B."/>
            <person name="Lu D."/>
            <person name="Skrede I."/>
            <person name="Drula E."/>
            <person name="Henrissat B."/>
            <person name="Morin E."/>
            <person name="Kohler A."/>
            <person name="Barry K."/>
            <person name="LaButti K."/>
            <person name="Morin E."/>
            <person name="Salamov A."/>
            <person name="Lipzen A."/>
            <person name="Mereny Z."/>
            <person name="Hegedus B."/>
            <person name="Baldrian P."/>
            <person name="Stursova M."/>
            <person name="Weitz H."/>
            <person name="Taylor A."/>
            <person name="Grigoriev I.V."/>
            <person name="Nagy L.G."/>
            <person name="Martin F."/>
            <person name="Kauserud H."/>
        </authorList>
    </citation>
    <scope>NUCLEOTIDE SEQUENCE</scope>
    <source>
        <strain evidence="2">CBHHK173m</strain>
    </source>
</reference>
<dbReference type="EMBL" id="JARJCN010000054">
    <property type="protein sequence ID" value="KAJ7080656.1"/>
    <property type="molecule type" value="Genomic_DNA"/>
</dbReference>
<feature type="transmembrane region" description="Helical" evidence="1">
    <location>
        <begin position="83"/>
        <end position="105"/>
    </location>
</feature>
<feature type="transmembrane region" description="Helical" evidence="1">
    <location>
        <begin position="34"/>
        <end position="53"/>
    </location>
</feature>